<feature type="transmembrane region" description="Helical" evidence="1">
    <location>
        <begin position="42"/>
        <end position="63"/>
    </location>
</feature>
<keyword evidence="1" id="KW-1133">Transmembrane helix</keyword>
<comment type="caution">
    <text evidence="2">The sequence shown here is derived from an EMBL/GenBank/DDBJ whole genome shotgun (WGS) entry which is preliminary data.</text>
</comment>
<dbReference type="AlphaFoldDB" id="A0AAV1K1M7"/>
<gene>
    <name evidence="2" type="ORF">LNINA_LOCUS13874</name>
</gene>
<sequence length="128" mass="14097">MPDPEAVLAGLLACAWLWRIGSTVYAAYSISNAVGPDCLGTNFKHFVAGLQILITLVVNLIPLSKFPRISLATRFISIPSQACTLYYANAYIGPLLDSKRVTVLLYAMTLLSILETVYKVTLDWSRIE</sequence>
<reference evidence="2 3" key="1">
    <citation type="submission" date="2023-11" db="EMBL/GenBank/DDBJ databases">
        <authorList>
            <person name="Okamura Y."/>
        </authorList>
    </citation>
    <scope>NUCLEOTIDE SEQUENCE [LARGE SCALE GENOMIC DNA]</scope>
</reference>
<organism evidence="2 3">
    <name type="scientific">Leptosia nina</name>
    <dbReference type="NCBI Taxonomy" id="320188"/>
    <lineage>
        <taxon>Eukaryota</taxon>
        <taxon>Metazoa</taxon>
        <taxon>Ecdysozoa</taxon>
        <taxon>Arthropoda</taxon>
        <taxon>Hexapoda</taxon>
        <taxon>Insecta</taxon>
        <taxon>Pterygota</taxon>
        <taxon>Neoptera</taxon>
        <taxon>Endopterygota</taxon>
        <taxon>Lepidoptera</taxon>
        <taxon>Glossata</taxon>
        <taxon>Ditrysia</taxon>
        <taxon>Papilionoidea</taxon>
        <taxon>Pieridae</taxon>
        <taxon>Pierinae</taxon>
        <taxon>Leptosia</taxon>
    </lineage>
</organism>
<evidence type="ECO:0000256" key="1">
    <source>
        <dbReference type="SAM" id="Phobius"/>
    </source>
</evidence>
<proteinExistence type="predicted"/>
<name>A0AAV1K1M7_9NEOP</name>
<keyword evidence="3" id="KW-1185">Reference proteome</keyword>
<protein>
    <submittedName>
        <fullName evidence="2">Uncharacterized protein</fullName>
    </submittedName>
</protein>
<keyword evidence="1" id="KW-0472">Membrane</keyword>
<dbReference type="Proteomes" id="UP001497472">
    <property type="component" value="Unassembled WGS sequence"/>
</dbReference>
<accession>A0AAV1K1M7</accession>
<keyword evidence="1" id="KW-0812">Transmembrane</keyword>
<evidence type="ECO:0000313" key="3">
    <source>
        <dbReference type="Proteomes" id="UP001497472"/>
    </source>
</evidence>
<evidence type="ECO:0000313" key="2">
    <source>
        <dbReference type="EMBL" id="CAK1555034.1"/>
    </source>
</evidence>
<dbReference type="EMBL" id="CAVLEF010000279">
    <property type="protein sequence ID" value="CAK1555034.1"/>
    <property type="molecule type" value="Genomic_DNA"/>
</dbReference>